<dbReference type="OrthoDB" id="5440at2759"/>
<keyword evidence="2" id="KW-1185">Reference proteome</keyword>
<evidence type="ECO:0000313" key="2">
    <source>
        <dbReference type="Proteomes" id="UP000077266"/>
    </source>
</evidence>
<organism evidence="1 2">
    <name type="scientific">Exidia glandulosa HHB12029</name>
    <dbReference type="NCBI Taxonomy" id="1314781"/>
    <lineage>
        <taxon>Eukaryota</taxon>
        <taxon>Fungi</taxon>
        <taxon>Dikarya</taxon>
        <taxon>Basidiomycota</taxon>
        <taxon>Agaricomycotina</taxon>
        <taxon>Agaricomycetes</taxon>
        <taxon>Auriculariales</taxon>
        <taxon>Exidiaceae</taxon>
        <taxon>Exidia</taxon>
    </lineage>
</organism>
<dbReference type="EMBL" id="KV425887">
    <property type="protein sequence ID" value="KZW02543.1"/>
    <property type="molecule type" value="Genomic_DNA"/>
</dbReference>
<protein>
    <submittedName>
        <fullName evidence="1">NTF2-like protein</fullName>
    </submittedName>
</protein>
<gene>
    <name evidence="1" type="ORF">EXIGLDRAFT_744431</name>
</gene>
<sequence length="395" mass="43427">MSSKAYPCAVASVRAPSTLILLAPESAVGLCDQYAQEGYSVVHVFYPAPNAEEALRRAASDAASCSIPWALLTFGLDSCDVGLVTQLTSNASLKAIVHYAPLFDDGGSLILVRENGHFIPSYIHLAASQEVLHASLLPLTDVLGLQYTLPPGSPPPVRVFAYPMIKPSPAFPLLATPMAHIKPGTQESVEPNLRSAISLSYSRTLELLRRELGPWFDLESLWEKHTFYEFEERNAPKTMATMVAEPYVNHIPTMTGGIGFELLSRFYKYHFIPKSPPDTEMICVSRTVGSDRVIDEMIFKCTHTQEVDWLLPGVAPTNKRLEIPLIGVVNFRGDKLTFEHIYWDQASVLVQAGILDPTGLPVTGSQEAAKVLNPFGEPSNTLMSRWNESEGLDIN</sequence>
<dbReference type="SUPFAM" id="SSF54427">
    <property type="entry name" value="NTF2-like"/>
    <property type="match status" value="1"/>
</dbReference>
<evidence type="ECO:0000313" key="1">
    <source>
        <dbReference type="EMBL" id="KZW02543.1"/>
    </source>
</evidence>
<accession>A0A165PQX0</accession>
<dbReference type="AlphaFoldDB" id="A0A165PQX0"/>
<dbReference type="PANTHER" id="PTHR38436">
    <property type="entry name" value="POLYKETIDE CYCLASE SNOAL-LIKE DOMAIN"/>
    <property type="match status" value="1"/>
</dbReference>
<dbReference type="Proteomes" id="UP000077266">
    <property type="component" value="Unassembled WGS sequence"/>
</dbReference>
<dbReference type="STRING" id="1314781.A0A165PQX0"/>
<reference evidence="1 2" key="1">
    <citation type="journal article" date="2016" name="Mol. Biol. Evol.">
        <title>Comparative Genomics of Early-Diverging Mushroom-Forming Fungi Provides Insights into the Origins of Lignocellulose Decay Capabilities.</title>
        <authorList>
            <person name="Nagy L.G."/>
            <person name="Riley R."/>
            <person name="Tritt A."/>
            <person name="Adam C."/>
            <person name="Daum C."/>
            <person name="Floudas D."/>
            <person name="Sun H."/>
            <person name="Yadav J.S."/>
            <person name="Pangilinan J."/>
            <person name="Larsson K.H."/>
            <person name="Matsuura K."/>
            <person name="Barry K."/>
            <person name="Labutti K."/>
            <person name="Kuo R."/>
            <person name="Ohm R.A."/>
            <person name="Bhattacharya S.S."/>
            <person name="Shirouzu T."/>
            <person name="Yoshinaga Y."/>
            <person name="Martin F.M."/>
            <person name="Grigoriev I.V."/>
            <person name="Hibbett D.S."/>
        </authorList>
    </citation>
    <scope>NUCLEOTIDE SEQUENCE [LARGE SCALE GENOMIC DNA]</scope>
    <source>
        <strain evidence="1 2">HHB12029</strain>
    </source>
</reference>
<dbReference type="InterPro" id="IPR032710">
    <property type="entry name" value="NTF2-like_dom_sf"/>
</dbReference>
<dbReference type="InParanoid" id="A0A165PQX0"/>
<dbReference type="Gene3D" id="3.10.450.50">
    <property type="match status" value="1"/>
</dbReference>
<dbReference type="GO" id="GO:0030638">
    <property type="term" value="P:polyketide metabolic process"/>
    <property type="evidence" value="ECO:0007669"/>
    <property type="project" value="InterPro"/>
</dbReference>
<proteinExistence type="predicted"/>
<dbReference type="InterPro" id="IPR009959">
    <property type="entry name" value="Cyclase_SnoaL-like"/>
</dbReference>
<dbReference type="PANTHER" id="PTHR38436:SF3">
    <property type="entry name" value="CARBOXYMETHYLENEBUTENOLIDASE-RELATED"/>
    <property type="match status" value="1"/>
</dbReference>
<name>A0A165PQX0_EXIGL</name>